<dbReference type="RefSeq" id="WP_348951381.1">
    <property type="nucleotide sequence ID" value="NZ_JBDZYD010000005.1"/>
</dbReference>
<feature type="domain" description="Glycoside hydrolase family 20 catalytic" evidence="7">
    <location>
        <begin position="345"/>
        <end position="485"/>
    </location>
</feature>
<dbReference type="Pfam" id="PF02838">
    <property type="entry name" value="Glyco_hydro_20b"/>
    <property type="match status" value="1"/>
</dbReference>
<organism evidence="9 10">
    <name type="scientific">Amycolatopsis melonis</name>
    <dbReference type="NCBI Taxonomy" id="3156488"/>
    <lineage>
        <taxon>Bacteria</taxon>
        <taxon>Bacillati</taxon>
        <taxon>Actinomycetota</taxon>
        <taxon>Actinomycetes</taxon>
        <taxon>Pseudonocardiales</taxon>
        <taxon>Pseudonocardiaceae</taxon>
        <taxon>Amycolatopsis</taxon>
    </lineage>
</organism>
<dbReference type="SUPFAM" id="SSF55545">
    <property type="entry name" value="beta-N-acetylhexosaminidase-like domain"/>
    <property type="match status" value="1"/>
</dbReference>
<dbReference type="Pfam" id="PF00728">
    <property type="entry name" value="Glyco_hydro_20"/>
    <property type="match status" value="2"/>
</dbReference>
<dbReference type="InterPro" id="IPR015882">
    <property type="entry name" value="HEX_bac_N"/>
</dbReference>
<comment type="catalytic activity">
    <reaction evidence="1">
        <text>Hydrolysis of terminal non-reducing N-acetyl-D-hexosamine residues in N-acetyl-beta-D-hexosaminides.</text>
        <dbReference type="EC" id="3.2.1.52"/>
    </reaction>
</comment>
<dbReference type="SUPFAM" id="SSF51445">
    <property type="entry name" value="(Trans)glycosidases"/>
    <property type="match status" value="1"/>
</dbReference>
<dbReference type="Gene3D" id="3.30.379.10">
    <property type="entry name" value="Chitobiase/beta-hexosaminidase domain 2-like"/>
    <property type="match status" value="1"/>
</dbReference>
<reference evidence="9 10" key="1">
    <citation type="submission" date="2024-05" db="EMBL/GenBank/DDBJ databases">
        <authorList>
            <person name="Zhao H."/>
            <person name="Xu Y."/>
            <person name="Lin S."/>
            <person name="Spain J.C."/>
            <person name="Zhou N.-Y."/>
        </authorList>
    </citation>
    <scope>NUCLEOTIDE SEQUENCE [LARGE SCALE GENOMIC DNA]</scope>
    <source>
        <strain evidence="9 10">NEAU-NG30</strain>
    </source>
</reference>
<dbReference type="InterPro" id="IPR017853">
    <property type="entry name" value="GH"/>
</dbReference>
<keyword evidence="5" id="KW-0326">Glycosidase</keyword>
<protein>
    <recommendedName>
        <fullName evidence="3">beta-N-acetylhexosaminidase</fullName>
        <ecNumber evidence="3">3.2.1.52</ecNumber>
    </recommendedName>
</protein>
<evidence type="ECO:0000256" key="2">
    <source>
        <dbReference type="ARBA" id="ARBA00006285"/>
    </source>
</evidence>
<evidence type="ECO:0000313" key="10">
    <source>
        <dbReference type="Proteomes" id="UP001440984"/>
    </source>
</evidence>
<feature type="chain" id="PRO_5046160342" description="beta-N-acetylhexosaminidase" evidence="6">
    <location>
        <begin position="20"/>
        <end position="521"/>
    </location>
</feature>
<dbReference type="Gene3D" id="3.20.20.80">
    <property type="entry name" value="Glycosidases"/>
    <property type="match status" value="1"/>
</dbReference>
<evidence type="ECO:0000256" key="1">
    <source>
        <dbReference type="ARBA" id="ARBA00001231"/>
    </source>
</evidence>
<dbReference type="InterPro" id="IPR029018">
    <property type="entry name" value="Hex-like_dom2"/>
</dbReference>
<feature type="domain" description="Glycoside hydrolase family 20 catalytic" evidence="7">
    <location>
        <begin position="171"/>
        <end position="336"/>
    </location>
</feature>
<dbReference type="PANTHER" id="PTHR22600:SF57">
    <property type="entry name" value="BETA-N-ACETYLHEXOSAMINIDASE"/>
    <property type="match status" value="1"/>
</dbReference>
<evidence type="ECO:0000259" key="8">
    <source>
        <dbReference type="Pfam" id="PF02838"/>
    </source>
</evidence>
<dbReference type="EMBL" id="JBDZYD010000005">
    <property type="protein sequence ID" value="MEQ0560495.1"/>
    <property type="molecule type" value="Genomic_DNA"/>
</dbReference>
<comment type="caution">
    <text evidence="9">The sequence shown here is derived from an EMBL/GenBank/DDBJ whole genome shotgun (WGS) entry which is preliminary data.</text>
</comment>
<evidence type="ECO:0000313" key="9">
    <source>
        <dbReference type="EMBL" id="MEQ0560495.1"/>
    </source>
</evidence>
<accession>A0ABV0LDW3</accession>
<dbReference type="InterPro" id="IPR015883">
    <property type="entry name" value="Glyco_hydro_20_cat"/>
</dbReference>
<dbReference type="PRINTS" id="PR00738">
    <property type="entry name" value="GLHYDRLASE20"/>
</dbReference>
<keyword evidence="10" id="KW-1185">Reference proteome</keyword>
<dbReference type="InterPro" id="IPR025705">
    <property type="entry name" value="Beta_hexosaminidase_sua/sub"/>
</dbReference>
<evidence type="ECO:0000256" key="4">
    <source>
        <dbReference type="ARBA" id="ARBA00022801"/>
    </source>
</evidence>
<comment type="similarity">
    <text evidence="2">Belongs to the glycosyl hydrolase 20 family.</text>
</comment>
<dbReference type="Proteomes" id="UP001440984">
    <property type="component" value="Unassembled WGS sequence"/>
</dbReference>
<dbReference type="CDD" id="cd06568">
    <property type="entry name" value="GH20_SpHex_like"/>
    <property type="match status" value="1"/>
</dbReference>
<name>A0ABV0LDW3_9PSEU</name>
<sequence length="521" mass="56300">MRMSSAVLTAAVVSLAAVAVPGSAAAATAAPERSVTDVVPAPVSAKADPAGGFRLTPFTVIAAGRGAGQVADYLRDLLRPATGYPLPVVPSVAGRPAISLKLGHDSRLGTEGYELKVARTGVTLTANTADGLFDGVQSLRQLLPSAIEAPRVQHRTWTVAGGTILDYPRFAERGAMLDVARHFFRPDQVKRYVDQIVQYKVNTLHLHLADDQGWRIEIKSWPKLATVGGKTAVDGDPGGYYTQAQYRDIVAYAASRHITVIPEIDMPGHTNAAQSAYAELNCDGKAVPPRTDTEVGYSSLCISSPITYRFVDDVVRELAALTPGPYLHIGGDEAHATPPADYLAFERKVQPIVAKYGKKITGWHEIAKSSPPVSAIPQYWDFGGENADVAAAAARGNKILMSPANHAYLDMKYDASTKLGQDWAGLVEVRDAYDWDPATLVKGVGESQVAGVEAPLWTETIRTSDDIEYMAFPRLPGIAELGWSPRATHNWDAYRARLAKQSPRWAAQGIDFYRSPQVDWK</sequence>
<feature type="domain" description="Beta-hexosaminidase bacterial type N-terminal" evidence="8">
    <location>
        <begin position="37"/>
        <end position="167"/>
    </location>
</feature>
<keyword evidence="4" id="KW-0378">Hydrolase</keyword>
<evidence type="ECO:0000256" key="5">
    <source>
        <dbReference type="ARBA" id="ARBA00023295"/>
    </source>
</evidence>
<evidence type="ECO:0000256" key="3">
    <source>
        <dbReference type="ARBA" id="ARBA00012663"/>
    </source>
</evidence>
<evidence type="ECO:0000259" key="7">
    <source>
        <dbReference type="Pfam" id="PF00728"/>
    </source>
</evidence>
<proteinExistence type="inferred from homology"/>
<gene>
    <name evidence="9" type="ORF">ABJI51_15515</name>
</gene>
<dbReference type="EC" id="3.2.1.52" evidence="3"/>
<feature type="signal peptide" evidence="6">
    <location>
        <begin position="1"/>
        <end position="19"/>
    </location>
</feature>
<keyword evidence="6" id="KW-0732">Signal</keyword>
<dbReference type="PANTHER" id="PTHR22600">
    <property type="entry name" value="BETA-HEXOSAMINIDASE"/>
    <property type="match status" value="1"/>
</dbReference>
<evidence type="ECO:0000256" key="6">
    <source>
        <dbReference type="SAM" id="SignalP"/>
    </source>
</evidence>